<accession>A0ABW7XSE6</accession>
<feature type="compositionally biased region" description="Pro residues" evidence="1">
    <location>
        <begin position="16"/>
        <end position="27"/>
    </location>
</feature>
<gene>
    <name evidence="2" type="ORF">ACH47X_24830</name>
</gene>
<evidence type="ECO:0000313" key="2">
    <source>
        <dbReference type="EMBL" id="MFI2490159.1"/>
    </source>
</evidence>
<keyword evidence="3" id="KW-1185">Reference proteome</keyword>
<evidence type="ECO:0000313" key="3">
    <source>
        <dbReference type="Proteomes" id="UP001611580"/>
    </source>
</evidence>
<dbReference type="EMBL" id="JBIRYI010000021">
    <property type="protein sequence ID" value="MFI2490159.1"/>
    <property type="molecule type" value="Genomic_DNA"/>
</dbReference>
<evidence type="ECO:0008006" key="4">
    <source>
        <dbReference type="Google" id="ProtNLM"/>
    </source>
</evidence>
<name>A0ABW7XSE6_9MICO</name>
<protein>
    <recommendedName>
        <fullName evidence="4">Lipoprotein</fullName>
    </recommendedName>
</protein>
<dbReference type="Proteomes" id="UP001611580">
    <property type="component" value="Unassembled WGS sequence"/>
</dbReference>
<sequence length="151" mass="15869">MTSRSSRPALLAACSTPPPPGTLPEMPPGVTAPDEYAFGDDVASRDLRASGPVHDVLVEEVDAEKLRNLPLVLEVDVDAATVRDAYADELVGRGWESMPDLPAGDDAWTQGWISADGRDALVLVGLEPEAGETHVPLTVLTTLPDEAAEGS</sequence>
<reference evidence="2 3" key="1">
    <citation type="submission" date="2024-10" db="EMBL/GenBank/DDBJ databases">
        <title>The Natural Products Discovery Center: Release of the First 8490 Sequenced Strains for Exploring Actinobacteria Biosynthetic Diversity.</title>
        <authorList>
            <person name="Kalkreuter E."/>
            <person name="Kautsar S.A."/>
            <person name="Yang D."/>
            <person name="Bader C.D."/>
            <person name="Teijaro C.N."/>
            <person name="Fluegel L."/>
            <person name="Davis C.M."/>
            <person name="Simpson J.R."/>
            <person name="Lauterbach L."/>
            <person name="Steele A.D."/>
            <person name="Gui C."/>
            <person name="Meng S."/>
            <person name="Li G."/>
            <person name="Viehrig K."/>
            <person name="Ye F."/>
            <person name="Su P."/>
            <person name="Kiefer A.F."/>
            <person name="Nichols A."/>
            <person name="Cepeda A.J."/>
            <person name="Yan W."/>
            <person name="Fan B."/>
            <person name="Jiang Y."/>
            <person name="Adhikari A."/>
            <person name="Zheng C.-J."/>
            <person name="Schuster L."/>
            <person name="Cowan T.M."/>
            <person name="Smanski M.J."/>
            <person name="Chevrette M.G."/>
            <person name="De Carvalho L.P.S."/>
            <person name="Shen B."/>
        </authorList>
    </citation>
    <scope>NUCLEOTIDE SEQUENCE [LARGE SCALE GENOMIC DNA]</scope>
    <source>
        <strain evidence="2 3">NPDC019481</strain>
    </source>
</reference>
<proteinExistence type="predicted"/>
<comment type="caution">
    <text evidence="2">The sequence shown here is derived from an EMBL/GenBank/DDBJ whole genome shotgun (WGS) entry which is preliminary data.</text>
</comment>
<organism evidence="2 3">
    <name type="scientific">Promicromonospora kroppenstedtii</name>
    <dbReference type="NCBI Taxonomy" id="440482"/>
    <lineage>
        <taxon>Bacteria</taxon>
        <taxon>Bacillati</taxon>
        <taxon>Actinomycetota</taxon>
        <taxon>Actinomycetes</taxon>
        <taxon>Micrococcales</taxon>
        <taxon>Promicromonosporaceae</taxon>
        <taxon>Promicromonospora</taxon>
    </lineage>
</organism>
<dbReference type="RefSeq" id="WP_397407820.1">
    <property type="nucleotide sequence ID" value="NZ_JBIRYI010000021.1"/>
</dbReference>
<feature type="region of interest" description="Disordered" evidence="1">
    <location>
        <begin position="1"/>
        <end position="37"/>
    </location>
</feature>
<evidence type="ECO:0000256" key="1">
    <source>
        <dbReference type="SAM" id="MobiDB-lite"/>
    </source>
</evidence>